<evidence type="ECO:0000313" key="2">
    <source>
        <dbReference type="Proteomes" id="UP000244336"/>
    </source>
</evidence>
<dbReference type="Gramene" id="PUZ60476">
    <property type="protein sequence ID" value="PUZ60476"/>
    <property type="gene ID" value="GQ55_4G130600"/>
</dbReference>
<dbReference type="AlphaFoldDB" id="A0A2T7DY15"/>
<gene>
    <name evidence="1" type="ORF">GQ55_4G130600</name>
</gene>
<evidence type="ECO:0000313" key="1">
    <source>
        <dbReference type="EMBL" id="PUZ60476.1"/>
    </source>
</evidence>
<name>A0A2T7DY15_9POAL</name>
<dbReference type="Proteomes" id="UP000244336">
    <property type="component" value="Chromosome 4"/>
</dbReference>
<proteinExistence type="predicted"/>
<keyword evidence="2" id="KW-1185">Reference proteome</keyword>
<reference evidence="1 2" key="1">
    <citation type="submission" date="2018-04" db="EMBL/GenBank/DDBJ databases">
        <title>WGS assembly of Panicum hallii var. hallii HAL2.</title>
        <authorList>
            <person name="Lovell J."/>
            <person name="Jenkins J."/>
            <person name="Lowry D."/>
            <person name="Mamidi S."/>
            <person name="Sreedasyam A."/>
            <person name="Weng X."/>
            <person name="Barry K."/>
            <person name="Bonette J."/>
            <person name="Campitelli B."/>
            <person name="Daum C."/>
            <person name="Gordon S."/>
            <person name="Gould B."/>
            <person name="Lipzen A."/>
            <person name="MacQueen A."/>
            <person name="Palacio-Mejia J."/>
            <person name="Plott C."/>
            <person name="Shakirov E."/>
            <person name="Shu S."/>
            <person name="Yoshinaga Y."/>
            <person name="Zane M."/>
            <person name="Rokhsar D."/>
            <person name="Grimwood J."/>
            <person name="Schmutz J."/>
            <person name="Juenger T."/>
        </authorList>
    </citation>
    <scope>NUCLEOTIDE SEQUENCE [LARGE SCALE GENOMIC DNA]</scope>
    <source>
        <strain evidence="2">cv. HAL2</strain>
    </source>
</reference>
<sequence>MLNMNGIPLFIFRAKPKQAGKGHVIHSVLEPFSRPKESNLPCIIVERGMKLSKDLLIPIISKAHDVMEPKLLALCNRLIEKWIVELLKVLARDNRCLSLAQDHGGVEVLMELAPKSSFQIFYLLILIHVLLACISQCHGLFEVISPYFNGKTGHNLRMGELQAPGILALIFVKLYLQTWRYPRADFRSNSLSNLICPRRRRHGHAWHNVRSSPRCTRWSLAAAGRFLAGATVWSWLLRRRTWRRYFFLFNLRIMKALLPTLTRWFTCSPHFLDKRCGMIMNESR</sequence>
<organism evidence="1 2">
    <name type="scientific">Panicum hallii var. hallii</name>
    <dbReference type="NCBI Taxonomy" id="1504633"/>
    <lineage>
        <taxon>Eukaryota</taxon>
        <taxon>Viridiplantae</taxon>
        <taxon>Streptophyta</taxon>
        <taxon>Embryophyta</taxon>
        <taxon>Tracheophyta</taxon>
        <taxon>Spermatophyta</taxon>
        <taxon>Magnoliopsida</taxon>
        <taxon>Liliopsida</taxon>
        <taxon>Poales</taxon>
        <taxon>Poaceae</taxon>
        <taxon>PACMAD clade</taxon>
        <taxon>Panicoideae</taxon>
        <taxon>Panicodae</taxon>
        <taxon>Paniceae</taxon>
        <taxon>Panicinae</taxon>
        <taxon>Panicum</taxon>
        <taxon>Panicum sect. Panicum</taxon>
    </lineage>
</organism>
<accession>A0A2T7DY15</accession>
<protein>
    <submittedName>
        <fullName evidence="1">Uncharacterized protein</fullName>
    </submittedName>
</protein>
<dbReference type="EMBL" id="CM009752">
    <property type="protein sequence ID" value="PUZ60476.1"/>
    <property type="molecule type" value="Genomic_DNA"/>
</dbReference>